<name>G8NZK6_GRAMM</name>
<organism evidence="4 5">
    <name type="scientific">Granulicella mallensis (strain ATCC BAA-1857 / DSM 23137 / MP5ACTX8)</name>
    <dbReference type="NCBI Taxonomy" id="682795"/>
    <lineage>
        <taxon>Bacteria</taxon>
        <taxon>Pseudomonadati</taxon>
        <taxon>Acidobacteriota</taxon>
        <taxon>Terriglobia</taxon>
        <taxon>Terriglobales</taxon>
        <taxon>Acidobacteriaceae</taxon>
        <taxon>Granulicella</taxon>
    </lineage>
</organism>
<feature type="compositionally biased region" description="Low complexity" evidence="1">
    <location>
        <begin position="368"/>
        <end position="381"/>
    </location>
</feature>
<dbReference type="HOGENOM" id="CLU_023194_10_0_0"/>
<dbReference type="Gene3D" id="3.30.360.10">
    <property type="entry name" value="Dihydrodipicolinate Reductase, domain 2"/>
    <property type="match status" value="1"/>
</dbReference>
<feature type="domain" description="GFO/IDH/MocA-like oxidoreductase" evidence="3">
    <location>
        <begin position="157"/>
        <end position="227"/>
    </location>
</feature>
<feature type="domain" description="Gfo/Idh/MocA-like oxidoreductase N-terminal" evidence="2">
    <location>
        <begin position="4"/>
        <end position="128"/>
    </location>
</feature>
<sequence length="381" mass="41053">MKPLKVAVVGAGAFGHNHLRVYRELESAHPELVQLAALVEAHAPTREEAAARYGIPAFSSVEELFAAGLSLDAASVCVPTVHHAALAEQLLNAGLDVLIEKPFAASLAEADRVLALAGSLGRIVQIGHLERFNPAVTAVAERLNNPMFFESHRLSIFTPRSLDVDVVLDLMIHDLDVVLSLTNSPIREVRAVGLAVLSRKVDIANVRVEFDSGCVANFTASRVSTEQVRKLRLFQPHQYLSLDFARQELLSIDVDPSAAAAFLSRPSPQDLSVTPATGAGAILQHPSAGLNLQKFDLPRAEPLRLELEDFLRAVRTRTAPRVTGEAGRAALSLALEINREIEEHAERAGIKQGLGIREQGTGNREQGTANSNTNTNATTPL</sequence>
<dbReference type="eggNOG" id="COG0673">
    <property type="taxonomic scope" value="Bacteria"/>
</dbReference>
<evidence type="ECO:0000313" key="5">
    <source>
        <dbReference type="Proteomes" id="UP000007113"/>
    </source>
</evidence>
<dbReference type="KEGG" id="gma:AciX8_4857"/>
<evidence type="ECO:0000259" key="3">
    <source>
        <dbReference type="Pfam" id="PF22725"/>
    </source>
</evidence>
<dbReference type="RefSeq" id="WP_014267997.1">
    <property type="nucleotide sequence ID" value="NC_016631.1"/>
</dbReference>
<dbReference type="PANTHER" id="PTHR43377">
    <property type="entry name" value="BILIVERDIN REDUCTASE A"/>
    <property type="match status" value="1"/>
</dbReference>
<reference evidence="4 5" key="1">
    <citation type="submission" date="2011-11" db="EMBL/GenBank/DDBJ databases">
        <title>Complete sequence of Granulicella mallensis MP5ACTX8.</title>
        <authorList>
            <consortium name="US DOE Joint Genome Institute"/>
            <person name="Lucas S."/>
            <person name="Copeland A."/>
            <person name="Lapidus A."/>
            <person name="Cheng J.-F."/>
            <person name="Goodwin L."/>
            <person name="Pitluck S."/>
            <person name="Peters L."/>
            <person name="Lu M."/>
            <person name="Detter J.C."/>
            <person name="Han C."/>
            <person name="Tapia R."/>
            <person name="Land M."/>
            <person name="Hauser L."/>
            <person name="Kyrpides N."/>
            <person name="Ivanova N."/>
            <person name="Mikhailova N."/>
            <person name="Pagani I."/>
            <person name="Rawat S."/>
            <person name="Mannisto M."/>
            <person name="Haggblom M."/>
            <person name="Woyke T."/>
        </authorList>
    </citation>
    <scope>NUCLEOTIDE SEQUENCE [LARGE SCALE GENOMIC DNA]</scope>
    <source>
        <strain evidence="5">ATCC BAA-1857 / DSM 23137 / MP5ACTX8</strain>
    </source>
</reference>
<protein>
    <submittedName>
        <fullName evidence="4">Oxidoreductase domain protein</fullName>
    </submittedName>
</protein>
<dbReference type="AlphaFoldDB" id="G8NZK6"/>
<dbReference type="InterPro" id="IPR051450">
    <property type="entry name" value="Gfo/Idh/MocA_Oxidoreductases"/>
</dbReference>
<dbReference type="InterPro" id="IPR036291">
    <property type="entry name" value="NAD(P)-bd_dom_sf"/>
</dbReference>
<dbReference type="EMBL" id="CP003130">
    <property type="protein sequence ID" value="AEU39126.1"/>
    <property type="molecule type" value="Genomic_DNA"/>
</dbReference>
<evidence type="ECO:0000259" key="2">
    <source>
        <dbReference type="Pfam" id="PF01408"/>
    </source>
</evidence>
<dbReference type="SUPFAM" id="SSF55347">
    <property type="entry name" value="Glyceraldehyde-3-phosphate dehydrogenase-like, C-terminal domain"/>
    <property type="match status" value="1"/>
</dbReference>
<dbReference type="GO" id="GO:0000166">
    <property type="term" value="F:nucleotide binding"/>
    <property type="evidence" value="ECO:0007669"/>
    <property type="project" value="InterPro"/>
</dbReference>
<dbReference type="OrthoDB" id="9815825at2"/>
<dbReference type="SUPFAM" id="SSF51735">
    <property type="entry name" value="NAD(P)-binding Rossmann-fold domains"/>
    <property type="match status" value="1"/>
</dbReference>
<dbReference type="Gene3D" id="3.40.50.720">
    <property type="entry name" value="NAD(P)-binding Rossmann-like Domain"/>
    <property type="match status" value="1"/>
</dbReference>
<dbReference type="InterPro" id="IPR000683">
    <property type="entry name" value="Gfo/Idh/MocA-like_OxRdtase_N"/>
</dbReference>
<dbReference type="Proteomes" id="UP000007113">
    <property type="component" value="Chromosome"/>
</dbReference>
<dbReference type="Pfam" id="PF22725">
    <property type="entry name" value="GFO_IDH_MocA_C3"/>
    <property type="match status" value="1"/>
</dbReference>
<keyword evidence="5" id="KW-1185">Reference proteome</keyword>
<dbReference type="InterPro" id="IPR055170">
    <property type="entry name" value="GFO_IDH_MocA-like_dom"/>
</dbReference>
<feature type="region of interest" description="Disordered" evidence="1">
    <location>
        <begin position="349"/>
        <end position="381"/>
    </location>
</feature>
<dbReference type="PANTHER" id="PTHR43377:SF1">
    <property type="entry name" value="BILIVERDIN REDUCTASE A"/>
    <property type="match status" value="1"/>
</dbReference>
<evidence type="ECO:0000313" key="4">
    <source>
        <dbReference type="EMBL" id="AEU39126.1"/>
    </source>
</evidence>
<accession>G8NZK6</accession>
<proteinExistence type="predicted"/>
<evidence type="ECO:0000256" key="1">
    <source>
        <dbReference type="SAM" id="MobiDB-lite"/>
    </source>
</evidence>
<dbReference type="STRING" id="682795.AciX8_4857"/>
<dbReference type="Pfam" id="PF01408">
    <property type="entry name" value="GFO_IDH_MocA"/>
    <property type="match status" value="1"/>
</dbReference>
<gene>
    <name evidence="4" type="ordered locus">AciX8_4857</name>
</gene>